<protein>
    <submittedName>
        <fullName evidence="1">Uncharacterized protein</fullName>
    </submittedName>
</protein>
<dbReference type="EMBL" id="CM055106">
    <property type="protein sequence ID" value="KAJ7528816.1"/>
    <property type="molecule type" value="Genomic_DNA"/>
</dbReference>
<sequence length="262" mass="28988">MLKQNFQSLIVTLLLQFAWAHIPLPRGQHIAYRGGPWRFAHATFYGSDDAQATMGGACGYGNLWQSGYGTNTAALSSVMFRNGYGCGGCYEIKCVSSKWCYSGNPAIVVTATNLCPPNWAKPSNYGGWCNPPREHFDMSKPAFMHIAEWVAGIVPVLYRRVPCAKRGDINFTLLGNPYWILVYVSNVGGSGDLLSLSIKGSRTGWMPMTRTWGAAFQIFHRLQGQSISFMATSLTTHQTIIAWNVAPREWKLGQTYSGGQFH</sequence>
<name>A0ACC2BGC6_DIPCM</name>
<reference evidence="2" key="1">
    <citation type="journal article" date="2024" name="Proc. Natl. Acad. Sci. U.S.A.">
        <title>Extraordinary preservation of gene collinearity over three hundred million years revealed in homosporous lycophytes.</title>
        <authorList>
            <person name="Li C."/>
            <person name="Wickell D."/>
            <person name="Kuo L.Y."/>
            <person name="Chen X."/>
            <person name="Nie B."/>
            <person name="Liao X."/>
            <person name="Peng D."/>
            <person name="Ji J."/>
            <person name="Jenkins J."/>
            <person name="Williams M."/>
            <person name="Shu S."/>
            <person name="Plott C."/>
            <person name="Barry K."/>
            <person name="Rajasekar S."/>
            <person name="Grimwood J."/>
            <person name="Han X."/>
            <person name="Sun S."/>
            <person name="Hou Z."/>
            <person name="He W."/>
            <person name="Dai G."/>
            <person name="Sun C."/>
            <person name="Schmutz J."/>
            <person name="Leebens-Mack J.H."/>
            <person name="Li F.W."/>
            <person name="Wang L."/>
        </authorList>
    </citation>
    <scope>NUCLEOTIDE SEQUENCE [LARGE SCALE GENOMIC DNA]</scope>
    <source>
        <strain evidence="2">cv. PW_Plant_1</strain>
    </source>
</reference>
<proteinExistence type="predicted"/>
<evidence type="ECO:0000313" key="1">
    <source>
        <dbReference type="EMBL" id="KAJ7528816.1"/>
    </source>
</evidence>
<keyword evidence="2" id="KW-1185">Reference proteome</keyword>
<organism evidence="1 2">
    <name type="scientific">Diphasiastrum complanatum</name>
    <name type="common">Issler's clubmoss</name>
    <name type="synonym">Lycopodium complanatum</name>
    <dbReference type="NCBI Taxonomy" id="34168"/>
    <lineage>
        <taxon>Eukaryota</taxon>
        <taxon>Viridiplantae</taxon>
        <taxon>Streptophyta</taxon>
        <taxon>Embryophyta</taxon>
        <taxon>Tracheophyta</taxon>
        <taxon>Lycopodiopsida</taxon>
        <taxon>Lycopodiales</taxon>
        <taxon>Lycopodiaceae</taxon>
        <taxon>Lycopodioideae</taxon>
        <taxon>Diphasiastrum</taxon>
    </lineage>
</organism>
<evidence type="ECO:0000313" key="2">
    <source>
        <dbReference type="Proteomes" id="UP001162992"/>
    </source>
</evidence>
<accession>A0ACC2BGC6</accession>
<gene>
    <name evidence="1" type="ORF">O6H91_15G021500</name>
</gene>
<comment type="caution">
    <text evidence="1">The sequence shown here is derived from an EMBL/GenBank/DDBJ whole genome shotgun (WGS) entry which is preliminary data.</text>
</comment>
<dbReference type="Proteomes" id="UP001162992">
    <property type="component" value="Chromosome 15"/>
</dbReference>